<protein>
    <recommendedName>
        <fullName evidence="4">DUF58 domain-containing protein</fullName>
    </recommendedName>
</protein>
<comment type="caution">
    <text evidence="2">The sequence shown here is derived from an EMBL/GenBank/DDBJ whole genome shotgun (WGS) entry which is preliminary data.</text>
</comment>
<name>A0ABS7X877_9GAMM</name>
<reference evidence="2 3" key="2">
    <citation type="submission" date="2021-08" db="EMBL/GenBank/DDBJ databases">
        <title>Rheinheimera aquimaris sp. nov., isolated from seawater of the East Sea in Korea.</title>
        <authorList>
            <person name="Kim K.H."/>
            <person name="Wenting R."/>
            <person name="Kim K.R."/>
            <person name="Jeon C.O."/>
        </authorList>
    </citation>
    <scope>NUCLEOTIDE SEQUENCE [LARGE SCALE GENOMIC DNA]</scope>
    <source>
        <strain evidence="2 3">MA-13</strain>
    </source>
</reference>
<keyword evidence="1" id="KW-0812">Transmembrane</keyword>
<accession>A0ABS7X877</accession>
<evidence type="ECO:0000313" key="3">
    <source>
        <dbReference type="Proteomes" id="UP000663814"/>
    </source>
</evidence>
<keyword evidence="1" id="KW-0472">Membrane</keyword>
<proteinExistence type="predicted"/>
<dbReference type="PANTHER" id="PTHR34351:SF1">
    <property type="entry name" value="SLR1927 PROTEIN"/>
    <property type="match status" value="1"/>
</dbReference>
<dbReference type="RefSeq" id="WP_205310428.1">
    <property type="nucleotide sequence ID" value="NZ_JAERPS020000001.1"/>
</dbReference>
<dbReference type="EMBL" id="JAERPS020000001">
    <property type="protein sequence ID" value="MBZ9611007.1"/>
    <property type="molecule type" value="Genomic_DNA"/>
</dbReference>
<keyword evidence="3" id="KW-1185">Reference proteome</keyword>
<dbReference type="PANTHER" id="PTHR34351">
    <property type="entry name" value="SLR1927 PROTEIN-RELATED"/>
    <property type="match status" value="1"/>
</dbReference>
<evidence type="ECO:0000256" key="1">
    <source>
        <dbReference type="SAM" id="Phobius"/>
    </source>
</evidence>
<feature type="transmembrane region" description="Helical" evidence="1">
    <location>
        <begin position="46"/>
        <end position="61"/>
    </location>
</feature>
<organism evidence="2 3">
    <name type="scientific">Rheinheimera maricola</name>
    <dbReference type="NCBI Taxonomy" id="2793282"/>
    <lineage>
        <taxon>Bacteria</taxon>
        <taxon>Pseudomonadati</taxon>
        <taxon>Pseudomonadota</taxon>
        <taxon>Gammaproteobacteria</taxon>
        <taxon>Chromatiales</taxon>
        <taxon>Chromatiaceae</taxon>
        <taxon>Rheinheimera</taxon>
    </lineage>
</organism>
<keyword evidence="1" id="KW-1133">Transmembrane helix</keyword>
<feature type="transmembrane region" description="Helical" evidence="1">
    <location>
        <begin position="68"/>
        <end position="88"/>
    </location>
</feature>
<gene>
    <name evidence="2" type="ORF">I4W93_005320</name>
</gene>
<evidence type="ECO:0000313" key="2">
    <source>
        <dbReference type="EMBL" id="MBZ9611007.1"/>
    </source>
</evidence>
<evidence type="ECO:0008006" key="4">
    <source>
        <dbReference type="Google" id="ProtNLM"/>
    </source>
</evidence>
<sequence length="316" mass="36051">MPDLTIKQRLYRYYWRFIERYLQKRQPAAAHVTLVQKLIFILPTRYGWWFLFLICLLYLLGTNYQNNLILLLSYLLLSLFLLSIVLSYQNLSGLTLHCPTAAESFAGGKVQPAISLNSDKPHYMLQLNLLPQREEVLLAELPAAVTLSLNVSKRGRYVLPRIRVSSQYPLGLWRAWSYVALQQHFWVYPAADGDSAALQHATEDKSEPAKNESGDNLAAYRSGESVRHLIWKRLARDPTNPVVRQQQNSMYSEPDWVVVPALSGEALEHALRRACLQLLKLEQSGSRYGLKLPALTVPQAQGPLHLQRCLQELALC</sequence>
<reference evidence="2 3" key="1">
    <citation type="submission" date="2020-12" db="EMBL/GenBank/DDBJ databases">
        <authorList>
            <person name="Ruan W."/>
            <person name="Khan S.A."/>
            <person name="Jeon C.O."/>
        </authorList>
    </citation>
    <scope>NUCLEOTIDE SEQUENCE [LARGE SCALE GENOMIC DNA]</scope>
    <source>
        <strain evidence="2 3">MA-13</strain>
    </source>
</reference>
<dbReference type="Proteomes" id="UP000663814">
    <property type="component" value="Unassembled WGS sequence"/>
</dbReference>